<keyword evidence="9" id="KW-0378">Hydrolase</keyword>
<dbReference type="InterPro" id="IPR003319">
    <property type="entry name" value="YMF19-like_N"/>
</dbReference>
<feature type="domain" description="ATP synthase YMF19-like N-terminal" evidence="8">
    <location>
        <begin position="2"/>
        <end position="50"/>
    </location>
</feature>
<evidence type="ECO:0000256" key="4">
    <source>
        <dbReference type="ARBA" id="ARBA00023128"/>
    </source>
</evidence>
<evidence type="ECO:0000256" key="7">
    <source>
        <dbReference type="SAM" id="Phobius"/>
    </source>
</evidence>
<dbReference type="GO" id="GO:0016787">
    <property type="term" value="F:hydrolase activity"/>
    <property type="evidence" value="ECO:0007669"/>
    <property type="project" value="UniProtKB-KW"/>
</dbReference>
<dbReference type="AlphaFoldDB" id="G9IT56"/>
<dbReference type="EMBL" id="JN700976">
    <property type="protein sequence ID" value="AET13234.1"/>
    <property type="molecule type" value="Genomic_DNA"/>
</dbReference>
<organism evidence="9">
    <name type="scientific">Craterolophus convolvulus</name>
    <dbReference type="NCBI Taxonomy" id="37531"/>
    <lineage>
        <taxon>Eukaryota</taxon>
        <taxon>Metazoa</taxon>
        <taxon>Cnidaria</taxon>
        <taxon>Staurozoa</taxon>
        <taxon>Stauromedusae</taxon>
        <taxon>Amyostaurida</taxon>
        <taxon>Craterolophidae</taxon>
        <taxon>Craterolophus</taxon>
    </lineage>
</organism>
<keyword evidence="5 7" id="KW-0472">Membrane</keyword>
<feature type="transmembrane region" description="Helical" evidence="7">
    <location>
        <begin position="6"/>
        <end position="32"/>
    </location>
</feature>
<dbReference type="GO" id="GO:0031966">
    <property type="term" value="C:mitochondrial membrane"/>
    <property type="evidence" value="ECO:0007669"/>
    <property type="project" value="UniProtKB-SubCell"/>
</dbReference>
<dbReference type="Pfam" id="PF02326">
    <property type="entry name" value="YMF19"/>
    <property type="match status" value="1"/>
</dbReference>
<evidence type="ECO:0000256" key="2">
    <source>
        <dbReference type="ARBA" id="ARBA00022692"/>
    </source>
</evidence>
<keyword evidence="2 7" id="KW-0812">Transmembrane</keyword>
<keyword evidence="4 9" id="KW-0496">Mitochondrion</keyword>
<evidence type="ECO:0000256" key="5">
    <source>
        <dbReference type="ARBA" id="ARBA00023136"/>
    </source>
</evidence>
<reference evidence="9" key="1">
    <citation type="journal article" date="2012" name="Genome Biol. Evol.">
        <title>Evolution of linear mitochondrial genomes in medusozoan cnidarians.</title>
        <authorList>
            <person name="Kayal E."/>
            <person name="Bentlage B."/>
            <person name="Collins A.G."/>
            <person name="Kayal M."/>
            <person name="Pirro S."/>
            <person name="Lavrov D.V."/>
        </authorList>
    </citation>
    <scope>NUCLEOTIDE SEQUENCE</scope>
</reference>
<dbReference type="GO" id="GO:0006754">
    <property type="term" value="P:ATP biosynthetic process"/>
    <property type="evidence" value="ECO:0007669"/>
    <property type="project" value="UniProtKB-KW"/>
</dbReference>
<evidence type="ECO:0000256" key="6">
    <source>
        <dbReference type="ARBA" id="ARBA00023310"/>
    </source>
</evidence>
<evidence type="ECO:0000256" key="1">
    <source>
        <dbReference type="ARBA" id="ARBA00004325"/>
    </source>
</evidence>
<protein>
    <submittedName>
        <fullName evidence="9">ATP synthase F0 subunit 8</fullName>
        <ecNumber evidence="9">3.6.3.14</ecNumber>
    </submittedName>
</protein>
<sequence length="67" mass="7425">MPQLDLVTFITQFSGALLGLTLLGGIFLYKLLPSLKTSLKARNQNTAQTKVELTLKDPLYKKVLQSC</sequence>
<evidence type="ECO:0000259" key="8">
    <source>
        <dbReference type="Pfam" id="PF02326"/>
    </source>
</evidence>
<dbReference type="EC" id="3.6.3.14" evidence="9"/>
<comment type="subcellular location">
    <subcellularLocation>
        <location evidence="1">Mitochondrion membrane</location>
    </subcellularLocation>
</comment>
<name>G9IT56_9CNID</name>
<accession>G9IT56</accession>
<evidence type="ECO:0000256" key="3">
    <source>
        <dbReference type="ARBA" id="ARBA00022989"/>
    </source>
</evidence>
<geneLocation type="mitochondrion" evidence="9"/>
<keyword evidence="6" id="KW-0066">ATP synthesis</keyword>
<gene>
    <name evidence="9" type="primary">atp8</name>
</gene>
<proteinExistence type="predicted"/>
<keyword evidence="3 7" id="KW-1133">Transmembrane helix</keyword>
<evidence type="ECO:0000313" key="9">
    <source>
        <dbReference type="EMBL" id="AET13234.1"/>
    </source>
</evidence>